<dbReference type="OrthoDB" id="4345522at2759"/>
<evidence type="ECO:0000313" key="2">
    <source>
        <dbReference type="Proteomes" id="UP000000724"/>
    </source>
</evidence>
<protein>
    <submittedName>
        <fullName evidence="1">Uncharacterized protein</fullName>
    </submittedName>
</protein>
<dbReference type="EMBL" id="AM920431">
    <property type="protein sequence ID" value="CAP92888.1"/>
    <property type="molecule type" value="Genomic_DNA"/>
</dbReference>
<name>B6H789_PENRW</name>
<dbReference type="HOGENOM" id="CLU_2050403_0_0_1"/>
<keyword evidence="2" id="KW-1185">Reference proteome</keyword>
<evidence type="ECO:0000313" key="1">
    <source>
        <dbReference type="EMBL" id="CAP92888.1"/>
    </source>
</evidence>
<sequence length="120" mass="13401">MSLLDDGWTVVERHKNARVRNKIAAENVKFIGHSIKELEGCWVVAVNTFFARGGGAEQDERLVLTFIVTAVTGEQRKCHVFETGKGTRCVGDEVLDIKLKSMRVILKPNPNLQDIGIIPR</sequence>
<dbReference type="OMA" id="CHVFETG"/>
<proteinExistence type="predicted"/>
<organism evidence="1 2">
    <name type="scientific">Penicillium rubens (strain ATCC 28089 / DSM 1075 / NRRL 1951 / Wisconsin 54-1255)</name>
    <name type="common">Penicillium chrysogenum</name>
    <dbReference type="NCBI Taxonomy" id="500485"/>
    <lineage>
        <taxon>Eukaryota</taxon>
        <taxon>Fungi</taxon>
        <taxon>Dikarya</taxon>
        <taxon>Ascomycota</taxon>
        <taxon>Pezizomycotina</taxon>
        <taxon>Eurotiomycetes</taxon>
        <taxon>Eurotiomycetidae</taxon>
        <taxon>Eurotiales</taxon>
        <taxon>Aspergillaceae</taxon>
        <taxon>Penicillium</taxon>
        <taxon>Penicillium chrysogenum species complex</taxon>
    </lineage>
</organism>
<reference evidence="1 2" key="1">
    <citation type="journal article" date="2008" name="Nat. Biotechnol.">
        <title>Genome sequencing and analysis of the filamentous fungus Penicillium chrysogenum.</title>
        <authorList>
            <person name="van den Berg M.A."/>
            <person name="Albang R."/>
            <person name="Albermann K."/>
            <person name="Badger J.H."/>
            <person name="Daran J.-M."/>
            <person name="Driessen A.J.M."/>
            <person name="Garcia-Estrada C."/>
            <person name="Fedorova N.D."/>
            <person name="Harris D.M."/>
            <person name="Heijne W.H.M."/>
            <person name="Joardar V.S."/>
            <person name="Kiel J.A.K.W."/>
            <person name="Kovalchuk A."/>
            <person name="Martin J.F."/>
            <person name="Nierman W.C."/>
            <person name="Nijland J.G."/>
            <person name="Pronk J.T."/>
            <person name="Roubos J.A."/>
            <person name="van der Klei I.J."/>
            <person name="van Peij N.N.M.E."/>
            <person name="Veenhuis M."/>
            <person name="von Doehren H."/>
            <person name="Wagner C."/>
            <person name="Wortman J.R."/>
            <person name="Bovenberg R.A.L."/>
        </authorList>
    </citation>
    <scope>NUCLEOTIDE SEQUENCE [LARGE SCALE GENOMIC DNA]</scope>
    <source>
        <strain evidence="2">ATCC 28089 / DSM 1075 / NRRL 1951 / Wisconsin 54-1255</strain>
    </source>
</reference>
<dbReference type="AlphaFoldDB" id="B6H789"/>
<dbReference type="VEuPathDB" id="FungiDB:PCH_Pc16g02180"/>
<gene>
    <name evidence="1" type="ORF">Pc16g02180</name>
    <name evidence="1" type="ORF">PCH_Pc16g02180</name>
</gene>
<accession>B6H789</accession>
<dbReference type="Proteomes" id="UP000000724">
    <property type="component" value="Contig Pc00c16"/>
</dbReference>